<feature type="region of interest" description="Disordered" evidence="1">
    <location>
        <begin position="1"/>
        <end position="59"/>
    </location>
</feature>
<dbReference type="AlphaFoldDB" id="A0A8J3WFJ1"/>
<evidence type="ECO:0000313" key="2">
    <source>
        <dbReference type="EMBL" id="GIH87470.1"/>
    </source>
</evidence>
<evidence type="ECO:0000313" key="3">
    <source>
        <dbReference type="Proteomes" id="UP000655044"/>
    </source>
</evidence>
<evidence type="ECO:0000256" key="1">
    <source>
        <dbReference type="SAM" id="MobiDB-lite"/>
    </source>
</evidence>
<proteinExistence type="predicted"/>
<feature type="compositionally biased region" description="Basic and acidic residues" evidence="1">
    <location>
        <begin position="17"/>
        <end position="36"/>
    </location>
</feature>
<protein>
    <submittedName>
        <fullName evidence="2">Uncharacterized protein</fullName>
    </submittedName>
</protein>
<dbReference type="EMBL" id="BOOI01000060">
    <property type="protein sequence ID" value="GIH87470.1"/>
    <property type="molecule type" value="Genomic_DNA"/>
</dbReference>
<comment type="caution">
    <text evidence="2">The sequence shown here is derived from an EMBL/GenBank/DDBJ whole genome shotgun (WGS) entry which is preliminary data.</text>
</comment>
<reference evidence="2" key="1">
    <citation type="submission" date="2021-01" db="EMBL/GenBank/DDBJ databases">
        <title>Whole genome shotgun sequence of Planobispora rosea NBRC 15558.</title>
        <authorList>
            <person name="Komaki H."/>
            <person name="Tamura T."/>
        </authorList>
    </citation>
    <scope>NUCLEOTIDE SEQUENCE</scope>
    <source>
        <strain evidence="2">NBRC 15558</strain>
    </source>
</reference>
<dbReference type="Proteomes" id="UP000655044">
    <property type="component" value="Unassembled WGS sequence"/>
</dbReference>
<name>A0A8J3WFJ1_PLARO</name>
<sequence length="59" mass="6341">MYGGDGHAAVPALVTEMSERVHPGDAQGQDDKEKPARRTRGGPPDSAVHRPPSRRQPGR</sequence>
<accession>A0A8J3WFJ1</accession>
<keyword evidence="3" id="KW-1185">Reference proteome</keyword>
<gene>
    <name evidence="2" type="ORF">Pro02_58780</name>
</gene>
<organism evidence="2 3">
    <name type="scientific">Planobispora rosea</name>
    <dbReference type="NCBI Taxonomy" id="35762"/>
    <lineage>
        <taxon>Bacteria</taxon>
        <taxon>Bacillati</taxon>
        <taxon>Actinomycetota</taxon>
        <taxon>Actinomycetes</taxon>
        <taxon>Streptosporangiales</taxon>
        <taxon>Streptosporangiaceae</taxon>
        <taxon>Planobispora</taxon>
    </lineage>
</organism>